<dbReference type="InterPro" id="IPR038766">
    <property type="entry name" value="Membrane_comp_ABC_pdt"/>
</dbReference>
<keyword evidence="5 6" id="KW-0472">Membrane</keyword>
<dbReference type="InterPro" id="IPR025857">
    <property type="entry name" value="MacB_PCD"/>
</dbReference>
<feature type="domain" description="ABC3 transporter permease C-terminal" evidence="7">
    <location>
        <begin position="764"/>
        <end position="875"/>
    </location>
</feature>
<evidence type="ECO:0000256" key="2">
    <source>
        <dbReference type="ARBA" id="ARBA00022475"/>
    </source>
</evidence>
<dbReference type="InterPro" id="IPR003838">
    <property type="entry name" value="ABC3_permease_C"/>
</dbReference>
<feature type="transmembrane region" description="Helical" evidence="6">
    <location>
        <begin position="759"/>
        <end position="783"/>
    </location>
</feature>
<evidence type="ECO:0000256" key="6">
    <source>
        <dbReference type="SAM" id="Phobius"/>
    </source>
</evidence>
<evidence type="ECO:0000256" key="1">
    <source>
        <dbReference type="ARBA" id="ARBA00004651"/>
    </source>
</evidence>
<keyword evidence="2" id="KW-1003">Cell membrane</keyword>
<name>A0A285PDL4_9HYPH</name>
<keyword evidence="4 6" id="KW-1133">Transmembrane helix</keyword>
<feature type="transmembrane region" description="Helical" evidence="6">
    <location>
        <begin position="442"/>
        <end position="460"/>
    </location>
</feature>
<keyword evidence="3 6" id="KW-0812">Transmembrane</keyword>
<sequence length="884" mass="94231">MDQSALSSQGELTAGPVPSNRAISTELAKDGWFSQLKLAFRFARREMRGGLAGFYIFLACIALGVAAIGGVGSASKALTGGLAERGRAILGGDLALTLSHRPIAEEERSFLAQYGQVSEIASLRAMARKVDGSDQLLVEVKAVDDLYPTVGDVRVATKPDQAADVKALFAGAEGSDGGVLVAPLLLDRFGLSVGDQITIGTSTLTIAGNIRSEPDALATGVGFGPRVLMNLETLEKTELVQPGSIVRYTTRLKLDGDNSQARLQQIEADLKEAFPDAGWRIQSRGNAAEGLSRNIERFAAFLVLVGLASLITGGVGIANAVRAFVASRQTTIASYKCLGAPGRLVVLIYLVQITLIALIAILIGLFFAMLVPFGLALALPDNLPIASQSVFPFELLKAATFGLLTAWLFSMWPLLRARSIPATALFRDQVAPQSYKSNWQDWALLAVIAGLLIALVLVTAQVTQVAAIFLAGMAVVFVSLRLIAWMIMSIARRVPRIRQVIPRLAISNLHRPGALTPSVSLSLGLGLSLLVTLVMIDMNLQQQLTGNLQEKAPNFFFINIQSNSIDGFEDHLTKLAPSGEVQKVPMLRGRVVSLKGIPASEYEPPEGARWVLRGDRGVTYSATPPENSTLVEGEWWDADYKGKPLVSFAEEEARELGLSIGDELEVSVLGRTIKVEIANLRRIEWESMGINFIMVFSPNTFAGAPHAFLATLTLDGKGDVADQEASILKSTSADFPTVTSVRVGDALDRVNDLVRQLAWGMRAASSLAVIASILVLAGALAAGQRERIYDAVILKTLGASRVQVLAAYSLEYALLGLVTAGFALLIGNGAAYLVLDNVMELPFTSQPLVAFLTVLIAVIVTISLGLAGTLKSLSAKPARILRAG</sequence>
<dbReference type="Pfam" id="PF02687">
    <property type="entry name" value="FtsX"/>
    <property type="match status" value="2"/>
</dbReference>
<dbReference type="Proteomes" id="UP000219439">
    <property type="component" value="Unassembled WGS sequence"/>
</dbReference>
<dbReference type="EMBL" id="OBEL01000003">
    <property type="protein sequence ID" value="SNZ19809.1"/>
    <property type="molecule type" value="Genomic_DNA"/>
</dbReference>
<feature type="transmembrane region" description="Helical" evidence="6">
    <location>
        <begin position="466"/>
        <end position="491"/>
    </location>
</feature>
<protein>
    <submittedName>
        <fullName evidence="9">Putative ABC transport system permease protein</fullName>
    </submittedName>
</protein>
<dbReference type="OrthoDB" id="9775544at2"/>
<dbReference type="AlphaFoldDB" id="A0A285PDL4"/>
<comment type="subcellular location">
    <subcellularLocation>
        <location evidence="1">Cell membrane</location>
        <topology evidence="1">Multi-pass membrane protein</topology>
    </subcellularLocation>
</comment>
<feature type="domain" description="ABC3 transporter permease C-terminal" evidence="7">
    <location>
        <begin position="304"/>
        <end position="421"/>
    </location>
</feature>
<feature type="transmembrane region" description="Helical" evidence="6">
    <location>
        <begin position="346"/>
        <end position="375"/>
    </location>
</feature>
<evidence type="ECO:0000313" key="9">
    <source>
        <dbReference type="EMBL" id="SNZ19809.1"/>
    </source>
</evidence>
<accession>A0A285PDL4</accession>
<evidence type="ECO:0000259" key="8">
    <source>
        <dbReference type="Pfam" id="PF12704"/>
    </source>
</evidence>
<feature type="transmembrane region" description="Helical" evidence="6">
    <location>
        <begin position="804"/>
        <end position="827"/>
    </location>
</feature>
<dbReference type="PANTHER" id="PTHR30287:SF1">
    <property type="entry name" value="INNER MEMBRANE PROTEIN"/>
    <property type="match status" value="1"/>
</dbReference>
<dbReference type="PANTHER" id="PTHR30287">
    <property type="entry name" value="MEMBRANE COMPONENT OF PREDICTED ABC SUPERFAMILY METABOLITE UPTAKE TRANSPORTER"/>
    <property type="match status" value="1"/>
</dbReference>
<gene>
    <name evidence="9" type="ORF">SAMN06265368_2901</name>
</gene>
<keyword evidence="10" id="KW-1185">Reference proteome</keyword>
<evidence type="ECO:0000256" key="4">
    <source>
        <dbReference type="ARBA" id="ARBA00022989"/>
    </source>
</evidence>
<reference evidence="9 10" key="1">
    <citation type="submission" date="2017-09" db="EMBL/GenBank/DDBJ databases">
        <authorList>
            <person name="Ehlers B."/>
            <person name="Leendertz F.H."/>
        </authorList>
    </citation>
    <scope>NUCLEOTIDE SEQUENCE [LARGE SCALE GENOMIC DNA]</scope>
    <source>
        <strain evidence="9 10">DSM 18289</strain>
    </source>
</reference>
<feature type="transmembrane region" description="Helical" evidence="6">
    <location>
        <begin position="512"/>
        <end position="536"/>
    </location>
</feature>
<dbReference type="Pfam" id="PF12704">
    <property type="entry name" value="MacB_PCD"/>
    <property type="match status" value="1"/>
</dbReference>
<organism evidence="9 10">
    <name type="scientific">Cohaesibacter gelatinilyticus</name>
    <dbReference type="NCBI Taxonomy" id="372072"/>
    <lineage>
        <taxon>Bacteria</taxon>
        <taxon>Pseudomonadati</taxon>
        <taxon>Pseudomonadota</taxon>
        <taxon>Alphaproteobacteria</taxon>
        <taxon>Hyphomicrobiales</taxon>
        <taxon>Cohaesibacteraceae</taxon>
    </lineage>
</organism>
<evidence type="ECO:0000256" key="5">
    <source>
        <dbReference type="ARBA" id="ARBA00023136"/>
    </source>
</evidence>
<feature type="domain" description="MacB-like periplasmic core" evidence="8">
    <location>
        <begin position="58"/>
        <end position="259"/>
    </location>
</feature>
<proteinExistence type="predicted"/>
<feature type="transmembrane region" description="Helical" evidence="6">
    <location>
        <begin position="298"/>
        <end position="325"/>
    </location>
</feature>
<feature type="transmembrane region" description="Helical" evidence="6">
    <location>
        <begin position="847"/>
        <end position="870"/>
    </location>
</feature>
<evidence type="ECO:0000259" key="7">
    <source>
        <dbReference type="Pfam" id="PF02687"/>
    </source>
</evidence>
<dbReference type="GO" id="GO:0005886">
    <property type="term" value="C:plasma membrane"/>
    <property type="evidence" value="ECO:0007669"/>
    <property type="project" value="UniProtKB-SubCell"/>
</dbReference>
<feature type="transmembrane region" description="Helical" evidence="6">
    <location>
        <begin position="51"/>
        <end position="72"/>
    </location>
</feature>
<evidence type="ECO:0000313" key="10">
    <source>
        <dbReference type="Proteomes" id="UP000219439"/>
    </source>
</evidence>
<evidence type="ECO:0000256" key="3">
    <source>
        <dbReference type="ARBA" id="ARBA00022692"/>
    </source>
</evidence>